<evidence type="ECO:0000313" key="14">
    <source>
        <dbReference type="Proteomes" id="UP000177067"/>
    </source>
</evidence>
<dbReference type="Proteomes" id="UP000177067">
    <property type="component" value="Unassembled WGS sequence"/>
</dbReference>
<dbReference type="NCBIfam" id="NF001484">
    <property type="entry name" value="PRK00331.1"/>
    <property type="match status" value="1"/>
</dbReference>
<dbReference type="PROSITE" id="PS51278">
    <property type="entry name" value="GATASE_TYPE_2"/>
    <property type="match status" value="1"/>
</dbReference>
<dbReference type="NCBIfam" id="TIGR01135">
    <property type="entry name" value="glmS"/>
    <property type="match status" value="1"/>
</dbReference>
<dbReference type="GO" id="GO:0006002">
    <property type="term" value="P:fructose 6-phosphate metabolic process"/>
    <property type="evidence" value="ECO:0007669"/>
    <property type="project" value="TreeGrafter"/>
</dbReference>
<evidence type="ECO:0000256" key="5">
    <source>
        <dbReference type="ARBA" id="ARBA00022490"/>
    </source>
</evidence>
<dbReference type="InterPro" id="IPR046348">
    <property type="entry name" value="SIS_dom_sf"/>
</dbReference>
<evidence type="ECO:0000259" key="12">
    <source>
        <dbReference type="PROSITE" id="PS51464"/>
    </source>
</evidence>
<evidence type="ECO:0000256" key="7">
    <source>
        <dbReference type="ARBA" id="ARBA00022679"/>
    </source>
</evidence>
<dbReference type="FunFam" id="3.60.20.10:FF:000006">
    <property type="entry name" value="Glutamine--fructose-6-phosphate aminotransferase [isomerizing]"/>
    <property type="match status" value="1"/>
</dbReference>
<dbReference type="CDD" id="cd05009">
    <property type="entry name" value="SIS_GlmS_GlmD_2"/>
    <property type="match status" value="1"/>
</dbReference>
<dbReference type="CDD" id="cd05008">
    <property type="entry name" value="SIS_GlmS_GlmD_1"/>
    <property type="match status" value="1"/>
</dbReference>
<evidence type="ECO:0000256" key="10">
    <source>
        <dbReference type="HAMAP-Rule" id="MF_00164"/>
    </source>
</evidence>
<evidence type="ECO:0000256" key="2">
    <source>
        <dbReference type="ARBA" id="ARBA00004496"/>
    </source>
</evidence>
<keyword evidence="9" id="KW-0315">Glutamine amidotransferase</keyword>
<sequence length="606" mass="67201">MCGIIGYIGNKQATPFLLQGLRRLEYRGYDSAGMVVIDNTNFNCIKSVGKIDKLAEKLKQTKFTGNIGIAHTRWATHGGVTIENAHPHFSADGSIVLVHNGIIENYRELKDFLGNIEYKSETDSEILVNLIAHFYKGDLRIAVESALLKVRGTYGIVVMHKDKTDCLVAARMGSPLVIGVGEGEYYLASDATPLLAHTNKVVFLEDGEIAEVCRNSIQTYNLKDEQIVKCVEQIDWNDEQAEKQGYENFMLKEIYDQPTVYKDAIRGRINLDEATAHLGGLNMTPEQMKKVDRIILIACGTASYAAMVGKYAFERLAGIPTEVDVASEFRYRDPIITENTLVFGVSQSGETADTIAALREAKRKGAYVRGIVNVVGSTIARETDGGTYIHAGPELAVASTKAYTNMSAILLLYALQFGRSRRLSIATGERICKALLEIPEKMQSILDNADAIKEIALKYKDYKNCFFLGRGSNYPVAREGSLKLKEISYIHSESYPGGEMKHGPIALLSDDFPVIAIMTKNQLYDKMWNNIQEVKARNSKVLIIATIGDEKVKDLADDVIYVPDTMELLEPLLNTLPLQLLAYYIAVALGRDVDRPRNLAKSVTVE</sequence>
<feature type="active site" description="Nucleophile; for GATase activity" evidence="10">
    <location>
        <position position="2"/>
    </location>
</feature>
<dbReference type="InterPro" id="IPR047084">
    <property type="entry name" value="GFAT_N"/>
</dbReference>
<dbReference type="GO" id="GO:0005975">
    <property type="term" value="P:carbohydrate metabolic process"/>
    <property type="evidence" value="ECO:0007669"/>
    <property type="project" value="UniProtKB-UniRule"/>
</dbReference>
<keyword evidence="6 10" id="KW-0032">Aminotransferase</keyword>
<dbReference type="PROSITE" id="PS51464">
    <property type="entry name" value="SIS"/>
    <property type="match status" value="2"/>
</dbReference>
<dbReference type="Pfam" id="PF01380">
    <property type="entry name" value="SIS"/>
    <property type="match status" value="2"/>
</dbReference>
<dbReference type="InterPro" id="IPR035466">
    <property type="entry name" value="GlmS/AgaS_SIS"/>
</dbReference>
<dbReference type="Pfam" id="PF13522">
    <property type="entry name" value="GATase_6"/>
    <property type="match status" value="1"/>
</dbReference>
<protein>
    <recommendedName>
        <fullName evidence="4 10">Glutamine--fructose-6-phosphate aminotransferase [isomerizing]</fullName>
        <ecNumber evidence="3 10">2.6.1.16</ecNumber>
    </recommendedName>
    <alternativeName>
        <fullName evidence="10">D-fructose-6-phosphate amidotransferase</fullName>
    </alternativeName>
    <alternativeName>
        <fullName evidence="10">GFAT</fullName>
    </alternativeName>
    <alternativeName>
        <fullName evidence="10">Glucosamine-6-phosphate synthase</fullName>
    </alternativeName>
    <alternativeName>
        <fullName evidence="10">Hexosephosphate aminotransferase</fullName>
    </alternativeName>
    <alternativeName>
        <fullName evidence="10">L-glutamine--D-fructose-6-phosphate amidotransferase</fullName>
    </alternativeName>
</protein>
<dbReference type="InterPro" id="IPR001347">
    <property type="entry name" value="SIS_dom"/>
</dbReference>
<feature type="domain" description="SIS" evidence="12">
    <location>
        <begin position="455"/>
        <end position="596"/>
    </location>
</feature>
<dbReference type="InterPro" id="IPR035490">
    <property type="entry name" value="GlmS/FrlB_SIS"/>
</dbReference>
<dbReference type="SUPFAM" id="SSF56235">
    <property type="entry name" value="N-terminal nucleophile aminohydrolases (Ntn hydrolases)"/>
    <property type="match status" value="1"/>
</dbReference>
<feature type="domain" description="Glutamine amidotransferase type-2" evidence="11">
    <location>
        <begin position="2"/>
        <end position="215"/>
    </location>
</feature>
<organism evidence="13 14">
    <name type="scientific">Candidatus Magasanikbacteria bacterium RIFCSPHIGHO2_01_FULL_33_34</name>
    <dbReference type="NCBI Taxonomy" id="1798671"/>
    <lineage>
        <taxon>Bacteria</taxon>
        <taxon>Candidatus Magasanikiibacteriota</taxon>
    </lineage>
</organism>
<comment type="catalytic activity">
    <reaction evidence="1 10">
        <text>D-fructose 6-phosphate + L-glutamine = D-glucosamine 6-phosphate + L-glutamate</text>
        <dbReference type="Rhea" id="RHEA:13237"/>
        <dbReference type="ChEBI" id="CHEBI:29985"/>
        <dbReference type="ChEBI" id="CHEBI:58359"/>
        <dbReference type="ChEBI" id="CHEBI:58725"/>
        <dbReference type="ChEBI" id="CHEBI:61527"/>
        <dbReference type="EC" id="2.6.1.16"/>
    </reaction>
</comment>
<evidence type="ECO:0000256" key="4">
    <source>
        <dbReference type="ARBA" id="ARBA00016090"/>
    </source>
</evidence>
<dbReference type="Gene3D" id="3.40.50.10490">
    <property type="entry name" value="Glucose-6-phosphate isomerase like protein, domain 1"/>
    <property type="match status" value="2"/>
</dbReference>
<accession>A0A1F6LJE5</accession>
<dbReference type="InterPro" id="IPR017932">
    <property type="entry name" value="GATase_2_dom"/>
</dbReference>
<dbReference type="InterPro" id="IPR029055">
    <property type="entry name" value="Ntn_hydrolases_N"/>
</dbReference>
<evidence type="ECO:0000256" key="8">
    <source>
        <dbReference type="ARBA" id="ARBA00022737"/>
    </source>
</evidence>
<dbReference type="GO" id="GO:0006047">
    <property type="term" value="P:UDP-N-acetylglucosamine metabolic process"/>
    <property type="evidence" value="ECO:0007669"/>
    <property type="project" value="TreeGrafter"/>
</dbReference>
<keyword evidence="8" id="KW-0677">Repeat</keyword>
<dbReference type="HAMAP" id="MF_00164">
    <property type="entry name" value="GlmS"/>
    <property type="match status" value="1"/>
</dbReference>
<evidence type="ECO:0000313" key="13">
    <source>
        <dbReference type="EMBL" id="OGH59511.1"/>
    </source>
</evidence>
<dbReference type="FunFam" id="3.40.50.10490:FF:000001">
    <property type="entry name" value="Glutamine--fructose-6-phosphate aminotransferase [isomerizing]"/>
    <property type="match status" value="1"/>
</dbReference>
<keyword evidence="5 10" id="KW-0963">Cytoplasm</keyword>
<proteinExistence type="inferred from homology"/>
<evidence type="ECO:0000256" key="1">
    <source>
        <dbReference type="ARBA" id="ARBA00001031"/>
    </source>
</evidence>
<dbReference type="GO" id="GO:0097367">
    <property type="term" value="F:carbohydrate derivative binding"/>
    <property type="evidence" value="ECO:0007669"/>
    <property type="project" value="InterPro"/>
</dbReference>
<dbReference type="EC" id="2.6.1.16" evidence="3 10"/>
<comment type="caution">
    <text evidence="13">The sequence shown here is derived from an EMBL/GenBank/DDBJ whole genome shotgun (WGS) entry which is preliminary data.</text>
</comment>
<reference evidence="13 14" key="1">
    <citation type="journal article" date="2016" name="Nat. Commun.">
        <title>Thousands of microbial genomes shed light on interconnected biogeochemical processes in an aquifer system.</title>
        <authorList>
            <person name="Anantharaman K."/>
            <person name="Brown C.T."/>
            <person name="Hug L.A."/>
            <person name="Sharon I."/>
            <person name="Castelle C.J."/>
            <person name="Probst A.J."/>
            <person name="Thomas B.C."/>
            <person name="Singh A."/>
            <person name="Wilkins M.J."/>
            <person name="Karaoz U."/>
            <person name="Brodie E.L."/>
            <person name="Williams K.H."/>
            <person name="Hubbard S.S."/>
            <person name="Banfield J.F."/>
        </authorList>
    </citation>
    <scope>NUCLEOTIDE SEQUENCE [LARGE SCALE GENOMIC DNA]</scope>
</reference>
<feature type="initiator methionine" description="Removed" evidence="10">
    <location>
        <position position="1"/>
    </location>
</feature>
<feature type="domain" description="SIS" evidence="12">
    <location>
        <begin position="284"/>
        <end position="429"/>
    </location>
</feature>
<dbReference type="PANTHER" id="PTHR10937:SF0">
    <property type="entry name" value="GLUTAMINE--FRUCTOSE-6-PHOSPHATE TRANSAMINASE (ISOMERIZING)"/>
    <property type="match status" value="1"/>
</dbReference>
<dbReference type="PANTHER" id="PTHR10937">
    <property type="entry name" value="GLUCOSAMINE--FRUCTOSE-6-PHOSPHATE AMINOTRANSFERASE, ISOMERIZING"/>
    <property type="match status" value="1"/>
</dbReference>
<comment type="function">
    <text evidence="10">Catalyzes the first step in hexosamine metabolism, converting fructose-6P into glucosamine-6P using glutamine as a nitrogen source.</text>
</comment>
<dbReference type="GO" id="GO:0005829">
    <property type="term" value="C:cytosol"/>
    <property type="evidence" value="ECO:0007669"/>
    <property type="project" value="TreeGrafter"/>
</dbReference>
<evidence type="ECO:0000256" key="9">
    <source>
        <dbReference type="ARBA" id="ARBA00022962"/>
    </source>
</evidence>
<dbReference type="AlphaFoldDB" id="A0A1F6LJE5"/>
<dbReference type="GO" id="GO:0006487">
    <property type="term" value="P:protein N-linked glycosylation"/>
    <property type="evidence" value="ECO:0007669"/>
    <property type="project" value="TreeGrafter"/>
</dbReference>
<feature type="active site" description="For Fru-6P isomerization activity" evidence="10">
    <location>
        <position position="601"/>
    </location>
</feature>
<dbReference type="SUPFAM" id="SSF53697">
    <property type="entry name" value="SIS domain"/>
    <property type="match status" value="1"/>
</dbReference>
<evidence type="ECO:0000256" key="3">
    <source>
        <dbReference type="ARBA" id="ARBA00012916"/>
    </source>
</evidence>
<evidence type="ECO:0000256" key="6">
    <source>
        <dbReference type="ARBA" id="ARBA00022576"/>
    </source>
</evidence>
<gene>
    <name evidence="10" type="primary">glmS</name>
    <name evidence="13" type="ORF">A2725_01675</name>
</gene>
<dbReference type="GO" id="GO:0004360">
    <property type="term" value="F:glutamine-fructose-6-phosphate transaminase (isomerizing) activity"/>
    <property type="evidence" value="ECO:0007669"/>
    <property type="project" value="UniProtKB-UniRule"/>
</dbReference>
<dbReference type="Gene3D" id="3.60.20.10">
    <property type="entry name" value="Glutamine Phosphoribosylpyrophosphate, subunit 1, domain 1"/>
    <property type="match status" value="1"/>
</dbReference>
<comment type="subunit">
    <text evidence="10">Homodimer.</text>
</comment>
<dbReference type="InterPro" id="IPR005855">
    <property type="entry name" value="GFAT"/>
</dbReference>
<comment type="subcellular location">
    <subcellularLocation>
        <location evidence="2 10">Cytoplasm</location>
    </subcellularLocation>
</comment>
<dbReference type="EMBL" id="MFPS01000007">
    <property type="protein sequence ID" value="OGH59511.1"/>
    <property type="molecule type" value="Genomic_DNA"/>
</dbReference>
<evidence type="ECO:0000259" key="11">
    <source>
        <dbReference type="PROSITE" id="PS51278"/>
    </source>
</evidence>
<dbReference type="CDD" id="cd00714">
    <property type="entry name" value="GFAT"/>
    <property type="match status" value="1"/>
</dbReference>
<keyword evidence="7 10" id="KW-0808">Transferase</keyword>
<name>A0A1F6LJE5_9BACT</name>